<dbReference type="OrthoDB" id="524459at2"/>
<keyword evidence="1 2" id="KW-0597">Phosphoprotein</keyword>
<feature type="domain" description="Response regulatory" evidence="3">
    <location>
        <begin position="249"/>
        <end position="364"/>
    </location>
</feature>
<reference evidence="4 5" key="2">
    <citation type="submission" date="2018-03" db="EMBL/GenBank/DDBJ databases">
        <title>The ancient ancestry and fast evolution of plastids.</title>
        <authorList>
            <person name="Moore K.R."/>
            <person name="Magnabosco C."/>
            <person name="Momper L."/>
            <person name="Gold D.A."/>
            <person name="Bosak T."/>
            <person name="Fournier G.P."/>
        </authorList>
    </citation>
    <scope>NUCLEOTIDE SEQUENCE [LARGE SCALE GENOMIC DNA]</scope>
    <source>
        <strain evidence="4 5">CCAP 1448/3</strain>
    </source>
</reference>
<dbReference type="InterPro" id="IPR011006">
    <property type="entry name" value="CheY-like_superfamily"/>
</dbReference>
<evidence type="ECO:0000256" key="2">
    <source>
        <dbReference type="PROSITE-ProRule" id="PRU00169"/>
    </source>
</evidence>
<proteinExistence type="predicted"/>
<organism evidence="4 5">
    <name type="scientific">Merismopedia glauca CCAP 1448/3</name>
    <dbReference type="NCBI Taxonomy" id="1296344"/>
    <lineage>
        <taxon>Bacteria</taxon>
        <taxon>Bacillati</taxon>
        <taxon>Cyanobacteriota</taxon>
        <taxon>Cyanophyceae</taxon>
        <taxon>Synechococcales</taxon>
        <taxon>Merismopediaceae</taxon>
        <taxon>Merismopedia</taxon>
    </lineage>
</organism>
<sequence>MNVYKECFEQLPQLLEDLQSQYITGSVEVEVSINSQHKTRKRVICWHNGKIVYAGLQIPNNQTLTRMLMQKFRSEWVEAAIKVVNPKITPKTSIREFLDMLVNMRVLTWGQIETEIHKQIIITIEQLLPYSGIVTIENNHELQICRGVDWSFLESNLVKRQEYWHSFAPIITSMEAVPKLSLGTMEQISDPVVAHHLKQWVDEQRSLVEIAEKLNQDPLQIAQSYWRWAQSGWVNFAKSIPETPKRTFKVLAVDNSPIIHALIQQTLGKDYQVLVATNAANALQTIFKEEISLLLLDVTLPDLDGLEICRQVRNLPKFRDLPIVILTSRDNFLEKLKGQIAGSNYYLTKPFDPQKLREVVGKFLPKD</sequence>
<dbReference type="GO" id="GO:0000160">
    <property type="term" value="P:phosphorelay signal transduction system"/>
    <property type="evidence" value="ECO:0007669"/>
    <property type="project" value="InterPro"/>
</dbReference>
<feature type="modified residue" description="4-aspartylphosphate" evidence="2">
    <location>
        <position position="297"/>
    </location>
</feature>
<evidence type="ECO:0000259" key="3">
    <source>
        <dbReference type="PROSITE" id="PS50110"/>
    </source>
</evidence>
<dbReference type="PROSITE" id="PS50110">
    <property type="entry name" value="RESPONSE_REGULATORY"/>
    <property type="match status" value="1"/>
</dbReference>
<dbReference type="InterPro" id="IPR001789">
    <property type="entry name" value="Sig_transdc_resp-reg_receiver"/>
</dbReference>
<evidence type="ECO:0000313" key="5">
    <source>
        <dbReference type="Proteomes" id="UP000238762"/>
    </source>
</evidence>
<dbReference type="Proteomes" id="UP000238762">
    <property type="component" value="Unassembled WGS sequence"/>
</dbReference>
<dbReference type="Gene3D" id="3.40.50.2300">
    <property type="match status" value="1"/>
</dbReference>
<keyword evidence="5" id="KW-1185">Reference proteome</keyword>
<dbReference type="RefSeq" id="WP_106291606.1">
    <property type="nucleotide sequence ID" value="NZ_CAWNTC010000224.1"/>
</dbReference>
<dbReference type="EMBL" id="PVWJ01000179">
    <property type="protein sequence ID" value="PSB00635.1"/>
    <property type="molecule type" value="Genomic_DNA"/>
</dbReference>
<dbReference type="InterPro" id="IPR050595">
    <property type="entry name" value="Bact_response_regulator"/>
</dbReference>
<dbReference type="SMART" id="SM00448">
    <property type="entry name" value="REC"/>
    <property type="match status" value="1"/>
</dbReference>
<accession>A0A2T1BX93</accession>
<evidence type="ECO:0000313" key="4">
    <source>
        <dbReference type="EMBL" id="PSB00635.1"/>
    </source>
</evidence>
<dbReference type="PANTHER" id="PTHR44591">
    <property type="entry name" value="STRESS RESPONSE REGULATOR PROTEIN 1"/>
    <property type="match status" value="1"/>
</dbReference>
<dbReference type="SUPFAM" id="SSF52172">
    <property type="entry name" value="CheY-like"/>
    <property type="match status" value="1"/>
</dbReference>
<dbReference type="Pfam" id="PF00072">
    <property type="entry name" value="Response_reg"/>
    <property type="match status" value="1"/>
</dbReference>
<reference evidence="4 5" key="1">
    <citation type="submission" date="2018-02" db="EMBL/GenBank/DDBJ databases">
        <authorList>
            <person name="Cohen D.B."/>
            <person name="Kent A.D."/>
        </authorList>
    </citation>
    <scope>NUCLEOTIDE SEQUENCE [LARGE SCALE GENOMIC DNA]</scope>
    <source>
        <strain evidence="4 5">CCAP 1448/3</strain>
    </source>
</reference>
<dbReference type="PANTHER" id="PTHR44591:SF3">
    <property type="entry name" value="RESPONSE REGULATORY DOMAIN-CONTAINING PROTEIN"/>
    <property type="match status" value="1"/>
</dbReference>
<protein>
    <recommendedName>
        <fullName evidence="3">Response regulatory domain-containing protein</fullName>
    </recommendedName>
</protein>
<gene>
    <name evidence="4" type="ORF">C7B64_22485</name>
</gene>
<name>A0A2T1BX93_9CYAN</name>
<comment type="caution">
    <text evidence="4">The sequence shown here is derived from an EMBL/GenBank/DDBJ whole genome shotgun (WGS) entry which is preliminary data.</text>
</comment>
<dbReference type="AlphaFoldDB" id="A0A2T1BX93"/>
<evidence type="ECO:0000256" key="1">
    <source>
        <dbReference type="ARBA" id="ARBA00022553"/>
    </source>
</evidence>